<protein>
    <submittedName>
        <fullName evidence="1">Uncharacterized protein</fullName>
    </submittedName>
</protein>
<dbReference type="Proteomes" id="UP001358586">
    <property type="component" value="Chromosome 9"/>
</dbReference>
<accession>A0ABR0NM88</accession>
<dbReference type="EMBL" id="JARKNE010000009">
    <property type="protein sequence ID" value="KAK5802454.1"/>
    <property type="molecule type" value="Genomic_DNA"/>
</dbReference>
<name>A0ABR0NM88_GOSAR</name>
<dbReference type="PANTHER" id="PTHR47481">
    <property type="match status" value="1"/>
</dbReference>
<reference evidence="1 2" key="1">
    <citation type="submission" date="2023-03" db="EMBL/GenBank/DDBJ databases">
        <title>WGS of Gossypium arboreum.</title>
        <authorList>
            <person name="Yu D."/>
        </authorList>
    </citation>
    <scope>NUCLEOTIDE SEQUENCE [LARGE SCALE GENOMIC DNA]</scope>
    <source>
        <tissue evidence="1">Leaf</tissue>
    </source>
</reference>
<comment type="caution">
    <text evidence="1">The sequence shown here is derived from an EMBL/GenBank/DDBJ whole genome shotgun (WGS) entry which is preliminary data.</text>
</comment>
<evidence type="ECO:0000313" key="2">
    <source>
        <dbReference type="Proteomes" id="UP001358586"/>
    </source>
</evidence>
<dbReference type="PANTHER" id="PTHR47481:SF34">
    <property type="entry name" value="CCHC-TYPE DOMAIN-CONTAINING PROTEIN"/>
    <property type="match status" value="1"/>
</dbReference>
<sequence length="155" mass="17051">MNNAEDDLPPLTNPEVLSTNISSDFSSKQVNVCLDDTNYLLWKHQVKEIYDTLTACGSSVQEIEHIATILNGLPHEYNPFVAVITSSQESYALNRVISVLMDAVSRIYALLQLFPAINTTQVLSFPSNIVQPKTSQFYNPGTSSTTLQSPGKVSV</sequence>
<keyword evidence="2" id="KW-1185">Reference proteome</keyword>
<evidence type="ECO:0000313" key="1">
    <source>
        <dbReference type="EMBL" id="KAK5802454.1"/>
    </source>
</evidence>
<organism evidence="1 2">
    <name type="scientific">Gossypium arboreum</name>
    <name type="common">Tree cotton</name>
    <name type="synonym">Gossypium nanking</name>
    <dbReference type="NCBI Taxonomy" id="29729"/>
    <lineage>
        <taxon>Eukaryota</taxon>
        <taxon>Viridiplantae</taxon>
        <taxon>Streptophyta</taxon>
        <taxon>Embryophyta</taxon>
        <taxon>Tracheophyta</taxon>
        <taxon>Spermatophyta</taxon>
        <taxon>Magnoliopsida</taxon>
        <taxon>eudicotyledons</taxon>
        <taxon>Gunneridae</taxon>
        <taxon>Pentapetalae</taxon>
        <taxon>rosids</taxon>
        <taxon>malvids</taxon>
        <taxon>Malvales</taxon>
        <taxon>Malvaceae</taxon>
        <taxon>Malvoideae</taxon>
        <taxon>Gossypium</taxon>
    </lineage>
</organism>
<gene>
    <name evidence="1" type="ORF">PVK06_030045</name>
</gene>
<proteinExistence type="predicted"/>